<accession>A0AAV2F573</accession>
<keyword evidence="1" id="KW-0812">Transmembrane</keyword>
<keyword evidence="1" id="KW-1133">Transmembrane helix</keyword>
<reference evidence="2 3" key="1">
    <citation type="submission" date="2024-04" db="EMBL/GenBank/DDBJ databases">
        <authorList>
            <person name="Fracassetti M."/>
        </authorList>
    </citation>
    <scope>NUCLEOTIDE SEQUENCE [LARGE SCALE GENOMIC DNA]</scope>
</reference>
<gene>
    <name evidence="2" type="ORF">LTRI10_LOCUS33959</name>
</gene>
<feature type="transmembrane region" description="Helical" evidence="1">
    <location>
        <begin position="66"/>
        <end position="87"/>
    </location>
</feature>
<evidence type="ECO:0000313" key="3">
    <source>
        <dbReference type="Proteomes" id="UP001497516"/>
    </source>
</evidence>
<dbReference type="EMBL" id="OZ034819">
    <property type="protein sequence ID" value="CAL1393376.1"/>
    <property type="molecule type" value="Genomic_DNA"/>
</dbReference>
<evidence type="ECO:0000256" key="1">
    <source>
        <dbReference type="SAM" id="Phobius"/>
    </source>
</evidence>
<feature type="transmembrane region" description="Helical" evidence="1">
    <location>
        <begin position="20"/>
        <end position="39"/>
    </location>
</feature>
<proteinExistence type="predicted"/>
<keyword evidence="3" id="KW-1185">Reference proteome</keyword>
<protein>
    <submittedName>
        <fullName evidence="2">Uncharacterized protein</fullName>
    </submittedName>
</protein>
<evidence type="ECO:0000313" key="2">
    <source>
        <dbReference type="EMBL" id="CAL1393376.1"/>
    </source>
</evidence>
<name>A0AAV2F573_9ROSI</name>
<organism evidence="2 3">
    <name type="scientific">Linum trigynum</name>
    <dbReference type="NCBI Taxonomy" id="586398"/>
    <lineage>
        <taxon>Eukaryota</taxon>
        <taxon>Viridiplantae</taxon>
        <taxon>Streptophyta</taxon>
        <taxon>Embryophyta</taxon>
        <taxon>Tracheophyta</taxon>
        <taxon>Spermatophyta</taxon>
        <taxon>Magnoliopsida</taxon>
        <taxon>eudicotyledons</taxon>
        <taxon>Gunneridae</taxon>
        <taxon>Pentapetalae</taxon>
        <taxon>rosids</taxon>
        <taxon>fabids</taxon>
        <taxon>Malpighiales</taxon>
        <taxon>Linaceae</taxon>
        <taxon>Linum</taxon>
    </lineage>
</organism>
<sequence>MVSANYSIKLGVRLGQPPRFVFLMIFGCRPLILLLLSYFRGFPTFSSRFPRLFSCSGGSGKEDVGMFMVGSIIFFRLDIVNLLLNWLMESNDLRFNHGHVQESTSNFPRCFGIL</sequence>
<keyword evidence="1" id="KW-0472">Membrane</keyword>
<dbReference type="Proteomes" id="UP001497516">
    <property type="component" value="Chromosome 6"/>
</dbReference>
<dbReference type="AlphaFoldDB" id="A0AAV2F573"/>